<dbReference type="InterPro" id="IPR012394">
    <property type="entry name" value="Aldehyde_DH_NAD(P)"/>
</dbReference>
<dbReference type="EMBL" id="MCFL01000059">
    <property type="protein sequence ID" value="ORZ31478.1"/>
    <property type="molecule type" value="Genomic_DNA"/>
</dbReference>
<sequence length="571" mass="61676">MATRSSPPASPTPSDSSAHSATTLAGNSCPAAALCEGKLDPATGRPWNALDIAVPTTLTTTPIPAIQPLVQTIRANWTRTRALHSLSFRKQQLRQLAKLMNENEDLLCAALYHDLHKSRYQTQFSEFFTTTTEIAEAVKHLDAWAKPEYPSRQLVNLTDTVMVRKDPVGVVLVIGAWNYPLYLTLSPMVAAIAAGNAVVLKPSEVSPHTAQVLADLIPKYLDPRFFQVVNGGVPETSEVLKAKFDHILYTGNGSVARIIMSAAAKHLTPVTLELGGKSPAVIHPSADLRNAARRIVFGKFINCGQTCVAPDYILISRDQQDEFVRELQAAITEMYGADPKDSPDYGRIVADRHFDRLAGYIKSFDKPHPAQDDLAGQATYGGQIAIGGSPAATWTKADRYIPPTVLTNVGIDSPIMEDEIFGPLLPIVPLDTPSDATADADLADDEWGNNRGADAFMRQAASLIGRRDHPLALYVFGRDAAACEWLVAHTQSGGVTVNDTIMHLVTAGLPFGGVGGSGIGAYHGKFGFDAMTHKRAVLKRAMGLEFVNSVRYAPLGETQLSLAKRFVFSNL</sequence>
<dbReference type="InterPro" id="IPR015590">
    <property type="entry name" value="Aldehyde_DH_dom"/>
</dbReference>
<dbReference type="PROSITE" id="PS00070">
    <property type="entry name" value="ALDEHYDE_DEHYDR_CYS"/>
    <property type="match status" value="1"/>
</dbReference>
<protein>
    <submittedName>
        <fullName evidence="7">Aldehyde/histidinol dehydrogenase</fullName>
    </submittedName>
</protein>
<comment type="caution">
    <text evidence="7">The sequence shown here is derived from an EMBL/GenBank/DDBJ whole genome shotgun (WGS) entry which is preliminary data.</text>
</comment>
<comment type="similarity">
    <text evidence="1 4">Belongs to the aldehyde dehydrogenase family.</text>
</comment>
<dbReference type="AlphaFoldDB" id="A0A1Y2HA63"/>
<organism evidence="7 8">
    <name type="scientific">Catenaria anguillulae PL171</name>
    <dbReference type="NCBI Taxonomy" id="765915"/>
    <lineage>
        <taxon>Eukaryota</taxon>
        <taxon>Fungi</taxon>
        <taxon>Fungi incertae sedis</taxon>
        <taxon>Blastocladiomycota</taxon>
        <taxon>Blastocladiomycetes</taxon>
        <taxon>Blastocladiales</taxon>
        <taxon>Catenariaceae</taxon>
        <taxon>Catenaria</taxon>
    </lineage>
</organism>
<dbReference type="InterPro" id="IPR016162">
    <property type="entry name" value="Ald_DH_N"/>
</dbReference>
<evidence type="ECO:0000313" key="8">
    <source>
        <dbReference type="Proteomes" id="UP000193411"/>
    </source>
</evidence>
<dbReference type="GO" id="GO:0006081">
    <property type="term" value="P:aldehyde metabolic process"/>
    <property type="evidence" value="ECO:0007669"/>
    <property type="project" value="InterPro"/>
</dbReference>
<dbReference type="InterPro" id="IPR029510">
    <property type="entry name" value="Ald_DH_CS_GLU"/>
</dbReference>
<reference evidence="7 8" key="1">
    <citation type="submission" date="2016-07" db="EMBL/GenBank/DDBJ databases">
        <title>Pervasive Adenine N6-methylation of Active Genes in Fungi.</title>
        <authorList>
            <consortium name="DOE Joint Genome Institute"/>
            <person name="Mondo S.J."/>
            <person name="Dannebaum R.O."/>
            <person name="Kuo R.C."/>
            <person name="Labutti K."/>
            <person name="Haridas S."/>
            <person name="Kuo A."/>
            <person name="Salamov A."/>
            <person name="Ahrendt S.R."/>
            <person name="Lipzen A."/>
            <person name="Sullivan W."/>
            <person name="Andreopoulos W.B."/>
            <person name="Clum A."/>
            <person name="Lindquist E."/>
            <person name="Daum C."/>
            <person name="Ramamoorthy G.K."/>
            <person name="Gryganskyi A."/>
            <person name="Culley D."/>
            <person name="Magnuson J.K."/>
            <person name="James T.Y."/>
            <person name="O'Malley M.A."/>
            <person name="Stajich J.E."/>
            <person name="Spatafora J.W."/>
            <person name="Visel A."/>
            <person name="Grigoriev I.V."/>
        </authorList>
    </citation>
    <scope>NUCLEOTIDE SEQUENCE [LARGE SCALE GENOMIC DNA]</scope>
    <source>
        <strain evidence="7 8">PL171</strain>
    </source>
</reference>
<evidence type="ECO:0000256" key="5">
    <source>
        <dbReference type="SAM" id="MobiDB-lite"/>
    </source>
</evidence>
<feature type="domain" description="Aldehyde dehydrogenase" evidence="6">
    <location>
        <begin position="470"/>
        <end position="536"/>
    </location>
</feature>
<proteinExistence type="inferred from homology"/>
<evidence type="ECO:0000256" key="2">
    <source>
        <dbReference type="ARBA" id="ARBA00023002"/>
    </source>
</evidence>
<dbReference type="OrthoDB" id="440325at2759"/>
<evidence type="ECO:0000256" key="4">
    <source>
        <dbReference type="RuleBase" id="RU003345"/>
    </source>
</evidence>
<dbReference type="PROSITE" id="PS00687">
    <property type="entry name" value="ALDEHYDE_DEHYDR_GLU"/>
    <property type="match status" value="1"/>
</dbReference>
<evidence type="ECO:0000256" key="3">
    <source>
        <dbReference type="PROSITE-ProRule" id="PRU10007"/>
    </source>
</evidence>
<keyword evidence="2 4" id="KW-0560">Oxidoreductase</keyword>
<dbReference type="GO" id="GO:0004029">
    <property type="term" value="F:aldehyde dehydrogenase (NAD+) activity"/>
    <property type="evidence" value="ECO:0007669"/>
    <property type="project" value="TreeGrafter"/>
</dbReference>
<feature type="active site" evidence="3">
    <location>
        <position position="273"/>
    </location>
</feature>
<dbReference type="Pfam" id="PF00171">
    <property type="entry name" value="Aldedh"/>
    <property type="match status" value="2"/>
</dbReference>
<feature type="domain" description="Aldehyde dehydrogenase" evidence="6">
    <location>
        <begin position="85"/>
        <end position="439"/>
    </location>
</feature>
<dbReference type="InterPro" id="IPR016163">
    <property type="entry name" value="Ald_DH_C"/>
</dbReference>
<dbReference type="Gene3D" id="3.40.309.10">
    <property type="entry name" value="Aldehyde Dehydrogenase, Chain A, domain 2"/>
    <property type="match status" value="1"/>
</dbReference>
<dbReference type="SUPFAM" id="SSF53720">
    <property type="entry name" value="ALDH-like"/>
    <property type="match status" value="1"/>
</dbReference>
<dbReference type="FunFam" id="3.40.605.10:FF:000004">
    <property type="entry name" value="Aldehyde dehydrogenase"/>
    <property type="match status" value="1"/>
</dbReference>
<evidence type="ECO:0000256" key="1">
    <source>
        <dbReference type="ARBA" id="ARBA00009986"/>
    </source>
</evidence>
<evidence type="ECO:0000259" key="6">
    <source>
        <dbReference type="Pfam" id="PF00171"/>
    </source>
</evidence>
<dbReference type="InterPro" id="IPR016160">
    <property type="entry name" value="Ald_DH_CS_CYS"/>
</dbReference>
<dbReference type="PANTHER" id="PTHR43570:SF16">
    <property type="entry name" value="ALDEHYDE DEHYDROGENASE TYPE III, ISOFORM Q"/>
    <property type="match status" value="1"/>
</dbReference>
<keyword evidence="8" id="KW-1185">Reference proteome</keyword>
<dbReference type="Gene3D" id="3.40.605.10">
    <property type="entry name" value="Aldehyde Dehydrogenase, Chain A, domain 1"/>
    <property type="match status" value="1"/>
</dbReference>
<dbReference type="PANTHER" id="PTHR43570">
    <property type="entry name" value="ALDEHYDE DEHYDROGENASE"/>
    <property type="match status" value="1"/>
</dbReference>
<dbReference type="InterPro" id="IPR016161">
    <property type="entry name" value="Ald_DH/histidinol_DH"/>
</dbReference>
<feature type="region of interest" description="Disordered" evidence="5">
    <location>
        <begin position="1"/>
        <end position="23"/>
    </location>
</feature>
<gene>
    <name evidence="7" type="ORF">BCR44DRAFT_36453</name>
</gene>
<dbReference type="STRING" id="765915.A0A1Y2HA63"/>
<evidence type="ECO:0000313" key="7">
    <source>
        <dbReference type="EMBL" id="ORZ31478.1"/>
    </source>
</evidence>
<name>A0A1Y2HA63_9FUNG</name>
<accession>A0A1Y2HA63</accession>
<dbReference type="GO" id="GO:0005737">
    <property type="term" value="C:cytoplasm"/>
    <property type="evidence" value="ECO:0007669"/>
    <property type="project" value="TreeGrafter"/>
</dbReference>
<dbReference type="Proteomes" id="UP000193411">
    <property type="component" value="Unassembled WGS sequence"/>
</dbReference>